<protein>
    <submittedName>
        <fullName evidence="11">Thiol reductant ABC exporter subunit CydD</fullName>
    </submittedName>
</protein>
<dbReference type="CDD" id="cd18584">
    <property type="entry name" value="ABC_6TM_AarD_CydD"/>
    <property type="match status" value="1"/>
</dbReference>
<dbReference type="SUPFAM" id="SSF90123">
    <property type="entry name" value="ABC transporter transmembrane region"/>
    <property type="match status" value="1"/>
</dbReference>
<keyword evidence="6 8" id="KW-1133">Transmembrane helix</keyword>
<dbReference type="InterPro" id="IPR014216">
    <property type="entry name" value="ABC_transptr_CydD"/>
</dbReference>
<accession>A0ABT3Z9Z1</accession>
<dbReference type="SMART" id="SM00382">
    <property type="entry name" value="AAA"/>
    <property type="match status" value="1"/>
</dbReference>
<feature type="transmembrane region" description="Helical" evidence="8">
    <location>
        <begin position="243"/>
        <end position="270"/>
    </location>
</feature>
<keyword evidence="5" id="KW-0067">ATP-binding</keyword>
<feature type="transmembrane region" description="Helical" evidence="8">
    <location>
        <begin position="29"/>
        <end position="56"/>
    </location>
</feature>
<evidence type="ECO:0000259" key="10">
    <source>
        <dbReference type="PROSITE" id="PS50929"/>
    </source>
</evidence>
<evidence type="ECO:0000256" key="4">
    <source>
        <dbReference type="ARBA" id="ARBA00022741"/>
    </source>
</evidence>
<evidence type="ECO:0000256" key="3">
    <source>
        <dbReference type="ARBA" id="ARBA00022692"/>
    </source>
</evidence>
<dbReference type="CDD" id="cd03228">
    <property type="entry name" value="ABCC_MRP_Like"/>
    <property type="match status" value="1"/>
</dbReference>
<comment type="subcellular location">
    <subcellularLocation>
        <location evidence="1">Cell membrane</location>
        <topology evidence="1">Multi-pass membrane protein</topology>
    </subcellularLocation>
</comment>
<feature type="domain" description="ABC transporter" evidence="9">
    <location>
        <begin position="341"/>
        <end position="555"/>
    </location>
</feature>
<keyword evidence="7 8" id="KW-0472">Membrane</keyword>
<dbReference type="SUPFAM" id="SSF52540">
    <property type="entry name" value="P-loop containing nucleoside triphosphate hydrolases"/>
    <property type="match status" value="1"/>
</dbReference>
<keyword evidence="12" id="KW-1185">Reference proteome</keyword>
<dbReference type="InterPro" id="IPR011527">
    <property type="entry name" value="ABC1_TM_dom"/>
</dbReference>
<dbReference type="Pfam" id="PF00005">
    <property type="entry name" value="ABC_tran"/>
    <property type="match status" value="1"/>
</dbReference>
<dbReference type="PROSITE" id="PS50893">
    <property type="entry name" value="ABC_TRANSPORTER_2"/>
    <property type="match status" value="1"/>
</dbReference>
<keyword evidence="3 8" id="KW-0812">Transmembrane</keyword>
<dbReference type="PANTHER" id="PTHR24221:SF261">
    <property type="entry name" value="GLUTATHIONE_L-CYSTEINE TRANSPORT SYSTEM ATP-BINDING_PERMEASE PROTEIN CYDD"/>
    <property type="match status" value="1"/>
</dbReference>
<dbReference type="EMBL" id="JAOVZR010000001">
    <property type="protein sequence ID" value="MCY0148473.1"/>
    <property type="molecule type" value="Genomic_DNA"/>
</dbReference>
<evidence type="ECO:0000256" key="8">
    <source>
        <dbReference type="SAM" id="Phobius"/>
    </source>
</evidence>
<dbReference type="Gene3D" id="3.40.50.300">
    <property type="entry name" value="P-loop containing nucleotide triphosphate hydrolases"/>
    <property type="match status" value="1"/>
</dbReference>
<dbReference type="NCBIfam" id="TIGR02857">
    <property type="entry name" value="CydD"/>
    <property type="match status" value="1"/>
</dbReference>
<feature type="transmembrane region" description="Helical" evidence="8">
    <location>
        <begin position="165"/>
        <end position="185"/>
    </location>
</feature>
<evidence type="ECO:0000256" key="5">
    <source>
        <dbReference type="ARBA" id="ARBA00022840"/>
    </source>
</evidence>
<evidence type="ECO:0000256" key="6">
    <source>
        <dbReference type="ARBA" id="ARBA00022989"/>
    </source>
</evidence>
<sequence>MARPDSGKSTPDEDTLERLTRSASRQVRAASALSVFSALVWPLQAGIVALAIAGLLPGSIGPGVWVSVLAFAGFGVLRAGLNYRAEKLLFAAGTQIVVEHRGQILQRETVTSGGGRAGSVAALAVEKLDLLMPYVTRYRPARARVMVVPLLILALAFWFSWAVGLVLLVSGPLIPVFMALIGLAAKEASARQMAEIGTLNDLLMERLSALVDIRLLNAGEAVTSSFAAGAERLRARTMAVLRIAFLSSTVLELFSAIGVAMVAVFVGFTLLGAISFGSYGATLSPAAGIFLLLLAPDFYQPMRDLSAAWHDKAAALAVAADFAQWENEAPPRLIGSGAATARLEGEASIELHDVSVRIGERLIRYPDFAILRGETVALSGPSGAGKTTLLKLMAGLLAPETGRILVGGQPLDAINADAWRARLGWMPQAPHFLDASLARNIGFGEPGDLDAVLREASVDAVVEGLPGGRMARLGETGGGLSGGEARRVTLARAIFAQPDVLLADEPTADLDAVTAEAVMAGLLTLNQRGCSLVIATHDPALCARMQRTIVIGGAA</sequence>
<reference evidence="11" key="1">
    <citation type="submission" date="2022-10" db="EMBL/GenBank/DDBJ databases">
        <title>Hoeflea sp. G2-23, isolated from marine algae.</title>
        <authorList>
            <person name="Kristyanto S."/>
            <person name="Kim J.M."/>
            <person name="Jeon C.O."/>
        </authorList>
    </citation>
    <scope>NUCLEOTIDE SEQUENCE</scope>
    <source>
        <strain evidence="11">G2-23</strain>
    </source>
</reference>
<dbReference type="PROSITE" id="PS00211">
    <property type="entry name" value="ABC_TRANSPORTER_1"/>
    <property type="match status" value="1"/>
</dbReference>
<evidence type="ECO:0000259" key="9">
    <source>
        <dbReference type="PROSITE" id="PS50893"/>
    </source>
</evidence>
<comment type="caution">
    <text evidence="11">The sequence shown here is derived from an EMBL/GenBank/DDBJ whole genome shotgun (WGS) entry which is preliminary data.</text>
</comment>
<dbReference type="InterPro" id="IPR036640">
    <property type="entry name" value="ABC1_TM_sf"/>
</dbReference>
<dbReference type="InterPro" id="IPR027417">
    <property type="entry name" value="P-loop_NTPase"/>
</dbReference>
<proteinExistence type="inferred from homology"/>
<dbReference type="PROSITE" id="PS50929">
    <property type="entry name" value="ABC_TM1F"/>
    <property type="match status" value="1"/>
</dbReference>
<evidence type="ECO:0000256" key="2">
    <source>
        <dbReference type="ARBA" id="ARBA00005417"/>
    </source>
</evidence>
<dbReference type="Pfam" id="PF00664">
    <property type="entry name" value="ABC_membrane"/>
    <property type="match status" value="1"/>
</dbReference>
<dbReference type="RefSeq" id="WP_267654037.1">
    <property type="nucleotide sequence ID" value="NZ_JAOVZR010000001.1"/>
</dbReference>
<evidence type="ECO:0000256" key="7">
    <source>
        <dbReference type="ARBA" id="ARBA00023136"/>
    </source>
</evidence>
<feature type="domain" description="ABC transmembrane type-1" evidence="10">
    <location>
        <begin position="29"/>
        <end position="314"/>
    </location>
</feature>
<dbReference type="InterPro" id="IPR039421">
    <property type="entry name" value="Type_1_exporter"/>
</dbReference>
<dbReference type="Proteomes" id="UP001073227">
    <property type="component" value="Unassembled WGS sequence"/>
</dbReference>
<keyword evidence="4" id="KW-0547">Nucleotide-binding</keyword>
<comment type="similarity">
    <text evidence="2">Belongs to the ABC transporter superfamily.</text>
</comment>
<evidence type="ECO:0000313" key="11">
    <source>
        <dbReference type="EMBL" id="MCY0148473.1"/>
    </source>
</evidence>
<feature type="transmembrane region" description="Helical" evidence="8">
    <location>
        <begin position="141"/>
        <end position="159"/>
    </location>
</feature>
<gene>
    <name evidence="11" type="primary">cydD</name>
    <name evidence="11" type="ORF">OEG84_12300</name>
</gene>
<evidence type="ECO:0000256" key="1">
    <source>
        <dbReference type="ARBA" id="ARBA00004651"/>
    </source>
</evidence>
<feature type="transmembrane region" description="Helical" evidence="8">
    <location>
        <begin position="62"/>
        <end position="81"/>
    </location>
</feature>
<name>A0ABT3Z9Z1_9HYPH</name>
<dbReference type="InterPro" id="IPR003593">
    <property type="entry name" value="AAA+_ATPase"/>
</dbReference>
<dbReference type="PANTHER" id="PTHR24221">
    <property type="entry name" value="ATP-BINDING CASSETTE SUB-FAMILY B"/>
    <property type="match status" value="1"/>
</dbReference>
<dbReference type="Gene3D" id="1.20.1560.10">
    <property type="entry name" value="ABC transporter type 1, transmembrane domain"/>
    <property type="match status" value="1"/>
</dbReference>
<feature type="transmembrane region" description="Helical" evidence="8">
    <location>
        <begin position="276"/>
        <end position="295"/>
    </location>
</feature>
<organism evidence="11 12">
    <name type="scientific">Hoeflea algicola</name>
    <dbReference type="NCBI Taxonomy" id="2983763"/>
    <lineage>
        <taxon>Bacteria</taxon>
        <taxon>Pseudomonadati</taxon>
        <taxon>Pseudomonadota</taxon>
        <taxon>Alphaproteobacteria</taxon>
        <taxon>Hyphomicrobiales</taxon>
        <taxon>Rhizobiaceae</taxon>
        <taxon>Hoeflea</taxon>
    </lineage>
</organism>
<dbReference type="InterPro" id="IPR003439">
    <property type="entry name" value="ABC_transporter-like_ATP-bd"/>
</dbReference>
<dbReference type="InterPro" id="IPR017871">
    <property type="entry name" value="ABC_transporter-like_CS"/>
</dbReference>
<evidence type="ECO:0000313" key="12">
    <source>
        <dbReference type="Proteomes" id="UP001073227"/>
    </source>
</evidence>